<gene>
    <name evidence="1" type="ORF">MSSD14B_08400</name>
</gene>
<name>A0A5M3PW67_9GAMM</name>
<dbReference type="CDD" id="cd02513">
    <property type="entry name" value="CMP-NeuAc_Synthase"/>
    <property type="match status" value="1"/>
</dbReference>
<dbReference type="InterPro" id="IPR029044">
    <property type="entry name" value="Nucleotide-diphossugar_trans"/>
</dbReference>
<evidence type="ECO:0000313" key="2">
    <source>
        <dbReference type="Proteomes" id="UP000387223"/>
    </source>
</evidence>
<dbReference type="InterPro" id="IPR003329">
    <property type="entry name" value="Cytidylyl_trans"/>
</dbReference>
<protein>
    <recommendedName>
        <fullName evidence="3">N-acylneuraminate cytidylyltransferase</fullName>
    </recommendedName>
</protein>
<dbReference type="PANTHER" id="PTHR21485">
    <property type="entry name" value="HAD SUPERFAMILY MEMBERS CMAS AND KDSC"/>
    <property type="match status" value="1"/>
</dbReference>
<dbReference type="PANTHER" id="PTHR21485:SF6">
    <property type="entry name" value="N-ACYLNEURAMINATE CYTIDYLYLTRANSFERASE-RELATED"/>
    <property type="match status" value="1"/>
</dbReference>
<dbReference type="AlphaFoldDB" id="A0A5M3PW67"/>
<proteinExistence type="predicted"/>
<dbReference type="GO" id="GO:0008781">
    <property type="term" value="F:N-acylneuraminate cytidylyltransferase activity"/>
    <property type="evidence" value="ECO:0007669"/>
    <property type="project" value="TreeGrafter"/>
</dbReference>
<dbReference type="SUPFAM" id="SSF53448">
    <property type="entry name" value="Nucleotide-diphospho-sugar transferases"/>
    <property type="match status" value="1"/>
</dbReference>
<evidence type="ECO:0000313" key="1">
    <source>
        <dbReference type="EMBL" id="GBO87172.1"/>
    </source>
</evidence>
<organism evidence="1 2">
    <name type="scientific">Marinobacter salsuginis</name>
    <dbReference type="NCBI Taxonomy" id="418719"/>
    <lineage>
        <taxon>Bacteria</taxon>
        <taxon>Pseudomonadati</taxon>
        <taxon>Pseudomonadota</taxon>
        <taxon>Gammaproteobacteria</taxon>
        <taxon>Pseudomonadales</taxon>
        <taxon>Marinobacteraceae</taxon>
        <taxon>Marinobacter</taxon>
    </lineage>
</organism>
<accession>A0A5M3PW67</accession>
<dbReference type="InterPro" id="IPR050793">
    <property type="entry name" value="CMP-NeuNAc_synthase"/>
</dbReference>
<reference evidence="1 2" key="1">
    <citation type="journal article" date="2019" name="J. Gen. Appl. Microbiol.">
        <title>Aerobic degradation of cis-dichloroethene by the marine bacterium Marinobacter salsuginis strain 5N-3.</title>
        <authorList>
            <person name="Inoue Y."/>
            <person name="Fukunaga Y."/>
            <person name="Katsumata H."/>
            <person name="Ohji S."/>
            <person name="Hosoyama A."/>
            <person name="Mori K."/>
            <person name="Ando K."/>
        </authorList>
    </citation>
    <scope>NUCLEOTIDE SEQUENCE [LARGE SCALE GENOMIC DNA]</scope>
    <source>
        <strain evidence="1 2">NBRC 109114</strain>
    </source>
</reference>
<dbReference type="Proteomes" id="UP000387223">
    <property type="component" value="Unassembled WGS sequence"/>
</dbReference>
<dbReference type="EMBL" id="BGZI01000003">
    <property type="protein sequence ID" value="GBO87172.1"/>
    <property type="molecule type" value="Genomic_DNA"/>
</dbReference>
<dbReference type="Gene3D" id="3.90.550.10">
    <property type="entry name" value="Spore Coat Polysaccharide Biosynthesis Protein SpsA, Chain A"/>
    <property type="match status" value="1"/>
</dbReference>
<dbReference type="Pfam" id="PF02348">
    <property type="entry name" value="CTP_transf_3"/>
    <property type="match status" value="1"/>
</dbReference>
<dbReference type="RefSeq" id="WP_136632003.1">
    <property type="nucleotide sequence ID" value="NZ_BGZI01000003.1"/>
</dbReference>
<comment type="caution">
    <text evidence="1">The sequence shown here is derived from an EMBL/GenBank/DDBJ whole genome shotgun (WGS) entry which is preliminary data.</text>
</comment>
<sequence length="229" mass="25325">MKIAVIPARGGSKRLPGKNIKELAGKPLIQWTIDAAVNSGVFDHIFVSTDSEEVAETARRCGAEVPFLRSPELATDTATTADALRDFIDKYERLKGQSVQFVCLLQPTSPLRTAEDILRADRLLMADGVDAVVSVCEMEHPFQLCGKLGPSGSLQGFVKSENNVRSQDQDVYYRLNGAIYYCSRELAMSLEKLYDSDVNSRACIMSGWHSVDIDTEMDFLIADTLMRHG</sequence>
<evidence type="ECO:0008006" key="3">
    <source>
        <dbReference type="Google" id="ProtNLM"/>
    </source>
</evidence>